<dbReference type="AlphaFoldDB" id="A0A411HKH0"/>
<dbReference type="KEGG" id="xbc:ELE36_12050"/>
<evidence type="ECO:0000256" key="1">
    <source>
        <dbReference type="SAM" id="SignalP"/>
    </source>
</evidence>
<evidence type="ECO:0008006" key="4">
    <source>
        <dbReference type="Google" id="ProtNLM"/>
    </source>
</evidence>
<dbReference type="EMBL" id="CP035704">
    <property type="protein sequence ID" value="QBB71022.1"/>
    <property type="molecule type" value="Genomic_DNA"/>
</dbReference>
<organism evidence="2 3">
    <name type="scientific">Pseudolysobacter antarcticus</name>
    <dbReference type="NCBI Taxonomy" id="2511995"/>
    <lineage>
        <taxon>Bacteria</taxon>
        <taxon>Pseudomonadati</taxon>
        <taxon>Pseudomonadota</taxon>
        <taxon>Gammaproteobacteria</taxon>
        <taxon>Lysobacterales</taxon>
        <taxon>Rhodanobacteraceae</taxon>
        <taxon>Pseudolysobacter</taxon>
    </lineage>
</organism>
<dbReference type="SUPFAM" id="SSF51126">
    <property type="entry name" value="Pectin lyase-like"/>
    <property type="match status" value="1"/>
</dbReference>
<protein>
    <recommendedName>
        <fullName evidence="4">Right-handed parallel beta-helix repeat-containing protein</fullName>
    </recommendedName>
</protein>
<dbReference type="NCBIfam" id="NF041518">
    <property type="entry name" value="choice_anch_Q"/>
    <property type="match status" value="1"/>
</dbReference>
<gene>
    <name evidence="2" type="ORF">ELE36_12050</name>
</gene>
<name>A0A411HKH0_9GAMM</name>
<dbReference type="RefSeq" id="WP_129833619.1">
    <property type="nucleotide sequence ID" value="NZ_CP035704.1"/>
</dbReference>
<accession>A0A411HKH0</accession>
<evidence type="ECO:0000313" key="3">
    <source>
        <dbReference type="Proteomes" id="UP000291562"/>
    </source>
</evidence>
<dbReference type="OrthoDB" id="6057622at2"/>
<dbReference type="InterPro" id="IPR011050">
    <property type="entry name" value="Pectin_lyase_fold/virulence"/>
</dbReference>
<feature type="chain" id="PRO_5019483361" description="Right-handed parallel beta-helix repeat-containing protein" evidence="1">
    <location>
        <begin position="29"/>
        <end position="437"/>
    </location>
</feature>
<keyword evidence="3" id="KW-1185">Reference proteome</keyword>
<dbReference type="InterPro" id="IPR059226">
    <property type="entry name" value="Choice_anch_Q_dom"/>
</dbReference>
<feature type="signal peptide" evidence="1">
    <location>
        <begin position="1"/>
        <end position="28"/>
    </location>
</feature>
<dbReference type="Proteomes" id="UP000291562">
    <property type="component" value="Chromosome"/>
</dbReference>
<sequence>MSPEIVHALRRPLLLSCIALALSGGASAAPVLPYTEGVRVGGRLEGAAASKTFAEPDSRRRDPIHVESVFNCADSGIGSLRDAVAAAADGDTIDLTHLACSTISLTTGEITIPQNTLSLVGPGSSLSIVRNISSNFSRILTHTGTGVLTVAGLGIGYGVATYEGGCIRSAGSLTLSNALVSGCRTQSTAVQGHNSYGGGVFVAGNLTMSSSTLVSNSCSADFTTRAFGGGAFVRSSAHILESTINDNSVGYFVGRGNVGGIDIVGTAASVIVNSTISGNYATDKIGGLYAYEQLTLTGATIAFNKSLYGQTLPAGVEAYNGLAMDSTIIANNTWSGNEFDLSAFTVTGANNLVVGSNDSPPGTLTADPNLQPLADNGGPTKTHALLMTSVAVDAGNNAAGTSTDQRGPGFARVRGPKVDIGAFELQVNDRIFASGFE</sequence>
<reference evidence="2 3" key="1">
    <citation type="submission" date="2019-01" db="EMBL/GenBank/DDBJ databases">
        <title>Pseudolysobacter antarctica gen. nov., sp. nov., isolated from Fildes Peninsula, Antarctica.</title>
        <authorList>
            <person name="Wei Z."/>
            <person name="Peng F."/>
        </authorList>
    </citation>
    <scope>NUCLEOTIDE SEQUENCE [LARGE SCALE GENOMIC DNA]</scope>
    <source>
        <strain evidence="2 3">AQ6-296</strain>
    </source>
</reference>
<evidence type="ECO:0000313" key="2">
    <source>
        <dbReference type="EMBL" id="QBB71022.1"/>
    </source>
</evidence>
<proteinExistence type="predicted"/>
<keyword evidence="1" id="KW-0732">Signal</keyword>